<evidence type="ECO:0000313" key="12">
    <source>
        <dbReference type="EMBL" id="KAF4388217.1"/>
    </source>
</evidence>
<feature type="compositionally biased region" description="Polar residues" evidence="9">
    <location>
        <begin position="407"/>
        <end position="418"/>
    </location>
</feature>
<dbReference type="Gene3D" id="2.130.10.10">
    <property type="entry name" value="YVTN repeat-like/Quinoprotein amine dehydrogenase"/>
    <property type="match status" value="2"/>
</dbReference>
<dbReference type="PANTHER" id="PTHR19845:SF0">
    <property type="entry name" value="KATANIN P80 WD40 REPEAT-CONTAINING SUBUNIT B1"/>
    <property type="match status" value="1"/>
</dbReference>
<feature type="compositionally biased region" description="Low complexity" evidence="9">
    <location>
        <begin position="480"/>
        <end position="491"/>
    </location>
</feature>
<dbReference type="AlphaFoldDB" id="A0A7J6ERX8"/>
<dbReference type="Pfam" id="PF00400">
    <property type="entry name" value="WD40"/>
    <property type="match status" value="6"/>
</dbReference>
<feature type="compositionally biased region" description="Basic and acidic residues" evidence="9">
    <location>
        <begin position="601"/>
        <end position="616"/>
    </location>
</feature>
<dbReference type="InterPro" id="IPR020472">
    <property type="entry name" value="WD40_PAC1"/>
</dbReference>
<evidence type="ECO:0000256" key="7">
    <source>
        <dbReference type="HAMAP-Rule" id="MF_03022"/>
    </source>
</evidence>
<evidence type="ECO:0000256" key="8">
    <source>
        <dbReference type="PROSITE-ProRule" id="PRU00221"/>
    </source>
</evidence>
<dbReference type="InterPro" id="IPR001680">
    <property type="entry name" value="WD40_rpt"/>
</dbReference>
<accession>A0A7J6ERX8</accession>
<feature type="compositionally biased region" description="Polar residues" evidence="9">
    <location>
        <begin position="670"/>
        <end position="693"/>
    </location>
</feature>
<keyword evidence="3 8" id="KW-0853">WD repeat</keyword>
<dbReference type="InterPro" id="IPR028021">
    <property type="entry name" value="Katanin_C-terminal"/>
</dbReference>
<dbReference type="Proteomes" id="UP000583929">
    <property type="component" value="Unassembled WGS sequence"/>
</dbReference>
<dbReference type="Pfam" id="PF13925">
    <property type="entry name" value="Katanin_con80"/>
    <property type="match status" value="1"/>
</dbReference>
<feature type="compositionally biased region" description="Polar residues" evidence="9">
    <location>
        <begin position="466"/>
        <end position="475"/>
    </location>
</feature>
<name>A0A7J6ERX8_CANSA</name>
<dbReference type="GO" id="GO:0051013">
    <property type="term" value="P:microtubule severing"/>
    <property type="evidence" value="ECO:0007669"/>
    <property type="project" value="UniProtKB-UniRule"/>
</dbReference>
<evidence type="ECO:0000256" key="4">
    <source>
        <dbReference type="ARBA" id="ARBA00022701"/>
    </source>
</evidence>
<dbReference type="SUPFAM" id="SSF50978">
    <property type="entry name" value="WD40 repeat-like"/>
    <property type="match status" value="1"/>
</dbReference>
<evidence type="ECO:0000256" key="6">
    <source>
        <dbReference type="ARBA" id="ARBA00023212"/>
    </source>
</evidence>
<feature type="region of interest" description="Disordered" evidence="9">
    <location>
        <begin position="666"/>
        <end position="704"/>
    </location>
</feature>
<evidence type="ECO:0000256" key="9">
    <source>
        <dbReference type="SAM" id="MobiDB-lite"/>
    </source>
</evidence>
<feature type="repeat" description="WD" evidence="8">
    <location>
        <begin position="139"/>
        <end position="180"/>
    </location>
</feature>
<gene>
    <name evidence="12" type="ORF">F8388_021047</name>
    <name evidence="11" type="ORF">G4B88_000416</name>
</gene>
<dbReference type="GO" id="GO:0008017">
    <property type="term" value="F:microtubule binding"/>
    <property type="evidence" value="ECO:0007669"/>
    <property type="project" value="UniProtKB-UniRule"/>
</dbReference>
<dbReference type="CDD" id="cd00200">
    <property type="entry name" value="WD40"/>
    <property type="match status" value="1"/>
</dbReference>
<organism evidence="11 14">
    <name type="scientific">Cannabis sativa</name>
    <name type="common">Hemp</name>
    <name type="synonym">Marijuana</name>
    <dbReference type="NCBI Taxonomy" id="3483"/>
    <lineage>
        <taxon>Eukaryota</taxon>
        <taxon>Viridiplantae</taxon>
        <taxon>Streptophyta</taxon>
        <taxon>Embryophyta</taxon>
        <taxon>Tracheophyta</taxon>
        <taxon>Spermatophyta</taxon>
        <taxon>Magnoliopsida</taxon>
        <taxon>eudicotyledons</taxon>
        <taxon>Gunneridae</taxon>
        <taxon>Pentapetalae</taxon>
        <taxon>rosids</taxon>
        <taxon>fabids</taxon>
        <taxon>Rosales</taxon>
        <taxon>Cannabaceae</taxon>
        <taxon>Cannabis</taxon>
    </lineage>
</organism>
<evidence type="ECO:0000256" key="2">
    <source>
        <dbReference type="ARBA" id="ARBA00022490"/>
    </source>
</evidence>
<evidence type="ECO:0000256" key="5">
    <source>
        <dbReference type="ARBA" id="ARBA00022737"/>
    </source>
</evidence>
<dbReference type="SMART" id="SM00320">
    <property type="entry name" value="WD40"/>
    <property type="match status" value="6"/>
</dbReference>
<keyword evidence="14" id="KW-1185">Reference proteome</keyword>
<feature type="region of interest" description="Disordered" evidence="9">
    <location>
        <begin position="407"/>
        <end position="433"/>
    </location>
</feature>
<feature type="region of interest" description="Disordered" evidence="9">
    <location>
        <begin position="466"/>
        <end position="497"/>
    </location>
</feature>
<dbReference type="PROSITE" id="PS50294">
    <property type="entry name" value="WD_REPEATS_REGION"/>
    <property type="match status" value="4"/>
</dbReference>
<comment type="function">
    <text evidence="7">May participate in a complex which severs microtubules in an ATP-dependent manner. Microtubule severing may promote rapid reorganization of cellular microtubule arrays.</text>
</comment>
<dbReference type="PROSITE" id="PS00678">
    <property type="entry name" value="WD_REPEATS_1"/>
    <property type="match status" value="1"/>
</dbReference>
<dbReference type="Proteomes" id="UP000525078">
    <property type="component" value="Unassembled WGS sequence"/>
</dbReference>
<dbReference type="PROSITE" id="PS50082">
    <property type="entry name" value="WD_REPEATS_2"/>
    <property type="match status" value="4"/>
</dbReference>
<dbReference type="EMBL" id="JAATIP010000035">
    <property type="protein sequence ID" value="KAF4388217.1"/>
    <property type="molecule type" value="Genomic_DNA"/>
</dbReference>
<evidence type="ECO:0000256" key="3">
    <source>
        <dbReference type="ARBA" id="ARBA00022574"/>
    </source>
</evidence>
<dbReference type="EMBL" id="JAATIQ010000335">
    <property type="protein sequence ID" value="KAF4361115.1"/>
    <property type="molecule type" value="Genomic_DNA"/>
</dbReference>
<dbReference type="InterPro" id="IPR015943">
    <property type="entry name" value="WD40/YVTN_repeat-like_dom_sf"/>
</dbReference>
<dbReference type="GO" id="GO:0005874">
    <property type="term" value="C:microtubule"/>
    <property type="evidence" value="ECO:0007669"/>
    <property type="project" value="UniProtKB-KW"/>
</dbReference>
<protein>
    <recommendedName>
        <fullName evidence="7">Katanin p80 WD40 repeat-containing subunit B1 homolog</fullName>
    </recommendedName>
</protein>
<dbReference type="FunFam" id="2.130.10.10:FF:000183">
    <property type="entry name" value="Katanin p80 WD40 repeat-containing subunit B1"/>
    <property type="match status" value="1"/>
</dbReference>
<feature type="compositionally biased region" description="Polar residues" evidence="9">
    <location>
        <begin position="617"/>
        <end position="630"/>
    </location>
</feature>
<feature type="domain" description="Katanin p80 subunit C-terminal" evidence="10">
    <location>
        <begin position="719"/>
        <end position="876"/>
    </location>
</feature>
<comment type="caution">
    <text evidence="11">The sequence shown here is derived from an EMBL/GenBank/DDBJ whole genome shotgun (WGS) entry which is preliminary data.</text>
</comment>
<dbReference type="GO" id="GO:0008352">
    <property type="term" value="C:katanin complex"/>
    <property type="evidence" value="ECO:0007669"/>
    <property type="project" value="InterPro"/>
</dbReference>
<dbReference type="InterPro" id="IPR019775">
    <property type="entry name" value="WD40_repeat_CS"/>
</dbReference>
<feature type="compositionally biased region" description="Polar residues" evidence="9">
    <location>
        <begin position="590"/>
        <end position="600"/>
    </location>
</feature>
<comment type="subcellular location">
    <subcellularLocation>
        <location evidence="1 7">Cytoplasm</location>
        <location evidence="1 7">Cytoskeleton</location>
    </subcellularLocation>
</comment>
<dbReference type="GO" id="GO:0007019">
    <property type="term" value="P:microtubule depolymerization"/>
    <property type="evidence" value="ECO:0007669"/>
    <property type="project" value="TreeGrafter"/>
</dbReference>
<keyword evidence="4 7" id="KW-0493">Microtubule</keyword>
<sequence>MTTKRAYKLQEFVAHSAAVNCLKIGRKSSRVLVTGGEDHKVNLWAIGKPNAILSLSGHTSGIDSVSFDSSEVLVAAGAASGTIKLWDLEEAKIVRTLTGHRSNCISVDFHPFGEFFASGSLDTNLKIWDIRKKGCIHTYKGHTRGVNAIRFTPDGRWVVSGGEDNTVKLWDLTAGKLLHDFKYHEGQVQCIDFHPHEFLLATGERWPAPAYTVFTFAPKFNSLSSNTNPTYCTQILDDELPFYAASSSPKVSSTVDPPEVANLSSADRTVKFWDLETFELIGSGGPETSGVRCLTFNPDGRTLLCGLHESLKVFSWEPIRCHDGVDVGWSKLSDLNVHEGKLLGCSFNQSCVGVWVVDISLVYHSQVPLVQRIEPYAVGIDSRLNGHSESKSSNGGNLSVLSENTSKTSLGRLSQSSDPLAKETKSLGRLSVSQNSDVKETKVLACAGVPMSSLLFEATGNVPGTPQRINLSNSPKKILPSSTAVPSATTTKRNSTRVHSTANVSTFNKSEVIPVIVPRTDMAPEPKKELGLAGRTMPFSLQSKATEFRRFPAVREEVDKQTASVLADSTTSKGAEFNVAESQRNVFSRVTNSTQGISSEKNAKDDRGIGSGKHEMSSQTEPSASCQPDNYETRGNKLNRDTCTVGGLRSGRARSIAVNWEKRDRFSNYEGPTSSISSGAVSTGNMPPSNSKQRGYPPPVEKESVPATDEDAIADVMEQHTQFVSSMQSRSAKLQGIYRYWERNDVKGVINAMEKMADHAVVADVVSIMAEKIDIVTLDICTCLLPLLSGLLESNMDRHIGISLEMLLKLVRIFGSMIYSAISASSSVGVDIEAEQRLERCNTCFVELEKVKRCLPPLSRRGGSIAKSAQELNLALQEVS</sequence>
<feature type="repeat" description="WD" evidence="8">
    <location>
        <begin position="55"/>
        <end position="96"/>
    </location>
</feature>
<evidence type="ECO:0000313" key="11">
    <source>
        <dbReference type="EMBL" id="KAF4361115.1"/>
    </source>
</evidence>
<dbReference type="InterPro" id="IPR026962">
    <property type="entry name" value="KTNB1"/>
</dbReference>
<proteinExistence type="inferred from homology"/>
<feature type="repeat" description="WD" evidence="8">
    <location>
        <begin position="12"/>
        <end position="54"/>
    </location>
</feature>
<feature type="region of interest" description="Disordered" evidence="9">
    <location>
        <begin position="590"/>
        <end position="639"/>
    </location>
</feature>
<evidence type="ECO:0000313" key="13">
    <source>
        <dbReference type="Proteomes" id="UP000525078"/>
    </source>
</evidence>
<evidence type="ECO:0000259" key="10">
    <source>
        <dbReference type="Pfam" id="PF13925"/>
    </source>
</evidence>
<dbReference type="InterPro" id="IPR036322">
    <property type="entry name" value="WD40_repeat_dom_sf"/>
</dbReference>
<keyword evidence="6 7" id="KW-0206">Cytoskeleton</keyword>
<dbReference type="HAMAP" id="MF_03022">
    <property type="entry name" value="Katanin_p80_B1"/>
    <property type="match status" value="1"/>
</dbReference>
<keyword evidence="2 7" id="KW-0963">Cytoplasm</keyword>
<dbReference type="PRINTS" id="PR00320">
    <property type="entry name" value="GPROTEINBRPT"/>
</dbReference>
<dbReference type="PANTHER" id="PTHR19845">
    <property type="entry name" value="KATANIN P80 SUBUNIT"/>
    <property type="match status" value="1"/>
</dbReference>
<evidence type="ECO:0000313" key="14">
    <source>
        <dbReference type="Proteomes" id="UP000583929"/>
    </source>
</evidence>
<feature type="repeat" description="WD" evidence="8">
    <location>
        <begin position="97"/>
        <end position="138"/>
    </location>
</feature>
<comment type="similarity">
    <text evidence="7">Belongs to the WD repeat KATNB1 family.</text>
</comment>
<evidence type="ECO:0000256" key="1">
    <source>
        <dbReference type="ARBA" id="ARBA00004245"/>
    </source>
</evidence>
<reference evidence="13 14" key="1">
    <citation type="journal article" date="2020" name="bioRxiv">
        <title>Sequence and annotation of 42 cannabis genomes reveals extensive copy number variation in cannabinoid synthesis and pathogen resistance genes.</title>
        <authorList>
            <person name="Mckernan K.J."/>
            <person name="Helbert Y."/>
            <person name="Kane L.T."/>
            <person name="Ebling H."/>
            <person name="Zhang L."/>
            <person name="Liu B."/>
            <person name="Eaton Z."/>
            <person name="Mclaughlin S."/>
            <person name="Kingan S."/>
            <person name="Baybayan P."/>
            <person name="Concepcion G."/>
            <person name="Jordan M."/>
            <person name="Riva A."/>
            <person name="Barbazuk W."/>
            <person name="Harkins T."/>
        </authorList>
    </citation>
    <scope>NUCLEOTIDE SEQUENCE [LARGE SCALE GENOMIC DNA]</scope>
    <source>
        <strain evidence="13 14">cv. Jamaican Lion 4</strain>
        <strain evidence="11">Father</strain>
        <strain evidence="12">Mother</strain>
        <tissue evidence="11">Leaf</tissue>
    </source>
</reference>
<dbReference type="GO" id="GO:0005737">
    <property type="term" value="C:cytoplasm"/>
    <property type="evidence" value="ECO:0007669"/>
    <property type="project" value="UniProtKB-UniRule"/>
</dbReference>
<keyword evidence="5" id="KW-0677">Repeat</keyword>